<feature type="domain" description="HNH nuclease" evidence="3">
    <location>
        <begin position="198"/>
        <end position="251"/>
    </location>
</feature>
<evidence type="ECO:0000259" key="3">
    <source>
        <dbReference type="SMART" id="SM00507"/>
    </source>
</evidence>
<dbReference type="InterPro" id="IPR052892">
    <property type="entry name" value="NA-targeting_endonuclease"/>
</dbReference>
<sequence>MSRRGRIPFTSTFILCFSLAILGPSRGFLQSGELCRSPHNLQKSTLTSLCATIPKSKKKPRKRRVKHKASQGSPLNLNELSDHVSESYIASRHGTIGSKAMSRGIFDRGDGIDEQAESLKQLNARPALVLNADYQPMTYLPLSLWSWQEAVKAVFNGKVQVVDVYPDITVRAASLEIPLPSVIALTEYVRPASTTPAFTRRNVFLRDEYRCQYCGEHFHTADLSLDHVVPRSQGGVLSWDNAVTCCKKCNGRKGSTPVSQLSKIGMRLLNPPRAPTQMQLAAKAAKMVPKRVHPTWKPYIGLATTPSSFSSSDSASTGDEQFIDDRYFEE</sequence>
<feature type="compositionally biased region" description="Basic residues" evidence="1">
    <location>
        <begin position="57"/>
        <end position="69"/>
    </location>
</feature>
<reference evidence="4" key="1">
    <citation type="submission" date="2023-08" db="EMBL/GenBank/DDBJ databases">
        <authorList>
            <person name="Audoor S."/>
            <person name="Bilcke G."/>
        </authorList>
    </citation>
    <scope>NUCLEOTIDE SEQUENCE</scope>
</reference>
<dbReference type="CDD" id="cd00085">
    <property type="entry name" value="HNHc"/>
    <property type="match status" value="1"/>
</dbReference>
<accession>A0AAD2CWU3</accession>
<comment type="caution">
    <text evidence="4">The sequence shown here is derived from an EMBL/GenBank/DDBJ whole genome shotgun (WGS) entry which is preliminary data.</text>
</comment>
<dbReference type="Gene3D" id="1.10.30.50">
    <property type="match status" value="1"/>
</dbReference>
<dbReference type="AlphaFoldDB" id="A0AAD2CWU3"/>
<keyword evidence="5" id="KW-1185">Reference proteome</keyword>
<dbReference type="InterPro" id="IPR029471">
    <property type="entry name" value="HNH_5"/>
</dbReference>
<evidence type="ECO:0000313" key="5">
    <source>
        <dbReference type="Proteomes" id="UP001295423"/>
    </source>
</evidence>
<evidence type="ECO:0000313" key="4">
    <source>
        <dbReference type="EMBL" id="CAJ1945635.1"/>
    </source>
</evidence>
<dbReference type="Pfam" id="PF14279">
    <property type="entry name" value="HNH_5"/>
    <property type="match status" value="1"/>
</dbReference>
<feature type="region of interest" description="Disordered" evidence="1">
    <location>
        <begin position="57"/>
        <end position="76"/>
    </location>
</feature>
<dbReference type="PANTHER" id="PTHR33877:SF2">
    <property type="entry name" value="OS07G0170200 PROTEIN"/>
    <property type="match status" value="1"/>
</dbReference>
<organism evidence="4 5">
    <name type="scientific">Cylindrotheca closterium</name>
    <dbReference type="NCBI Taxonomy" id="2856"/>
    <lineage>
        <taxon>Eukaryota</taxon>
        <taxon>Sar</taxon>
        <taxon>Stramenopiles</taxon>
        <taxon>Ochrophyta</taxon>
        <taxon>Bacillariophyta</taxon>
        <taxon>Bacillariophyceae</taxon>
        <taxon>Bacillariophycidae</taxon>
        <taxon>Bacillariales</taxon>
        <taxon>Bacillariaceae</taxon>
        <taxon>Cylindrotheca</taxon>
    </lineage>
</organism>
<proteinExistence type="predicted"/>
<evidence type="ECO:0000256" key="1">
    <source>
        <dbReference type="SAM" id="MobiDB-lite"/>
    </source>
</evidence>
<feature type="chain" id="PRO_5042037760" description="HNH nuclease domain-containing protein" evidence="2">
    <location>
        <begin position="28"/>
        <end position="330"/>
    </location>
</feature>
<dbReference type="SMART" id="SM00507">
    <property type="entry name" value="HNHc"/>
    <property type="match status" value="1"/>
</dbReference>
<dbReference type="EMBL" id="CAKOGP040001446">
    <property type="protein sequence ID" value="CAJ1945635.1"/>
    <property type="molecule type" value="Genomic_DNA"/>
</dbReference>
<name>A0AAD2CWU3_9STRA</name>
<gene>
    <name evidence="4" type="ORF">CYCCA115_LOCUS9779</name>
</gene>
<feature type="signal peptide" evidence="2">
    <location>
        <begin position="1"/>
        <end position="27"/>
    </location>
</feature>
<dbReference type="InterPro" id="IPR003615">
    <property type="entry name" value="HNH_nuc"/>
</dbReference>
<feature type="compositionally biased region" description="Low complexity" evidence="1">
    <location>
        <begin position="307"/>
        <end position="316"/>
    </location>
</feature>
<dbReference type="PANTHER" id="PTHR33877">
    <property type="entry name" value="SLL1193 PROTEIN"/>
    <property type="match status" value="1"/>
</dbReference>
<dbReference type="Proteomes" id="UP001295423">
    <property type="component" value="Unassembled WGS sequence"/>
</dbReference>
<evidence type="ECO:0000256" key="2">
    <source>
        <dbReference type="SAM" id="SignalP"/>
    </source>
</evidence>
<feature type="region of interest" description="Disordered" evidence="1">
    <location>
        <begin position="306"/>
        <end position="325"/>
    </location>
</feature>
<protein>
    <recommendedName>
        <fullName evidence="3">HNH nuclease domain-containing protein</fullName>
    </recommendedName>
</protein>
<keyword evidence="2" id="KW-0732">Signal</keyword>